<dbReference type="HOGENOM" id="CLU_000422_13_3_7"/>
<gene>
    <name evidence="6" type="ordered locus">Desti_3278</name>
</gene>
<dbReference type="InterPro" id="IPR009010">
    <property type="entry name" value="Asp_de-COase-like_dom_sf"/>
</dbReference>
<dbReference type="SUPFAM" id="SSF53706">
    <property type="entry name" value="Formate dehydrogenase/DMSO reductase, domains 1-3"/>
    <property type="match status" value="1"/>
</dbReference>
<dbReference type="PROSITE" id="PS51669">
    <property type="entry name" value="4FE4S_MOW_BIS_MGD"/>
    <property type="match status" value="1"/>
</dbReference>
<dbReference type="Proteomes" id="UP000006055">
    <property type="component" value="Chromosome"/>
</dbReference>
<dbReference type="InterPro" id="IPR006657">
    <property type="entry name" value="MoPterin_dinucl-bd_dom"/>
</dbReference>
<dbReference type="Gene3D" id="2.20.25.90">
    <property type="entry name" value="ADC-like domains"/>
    <property type="match status" value="1"/>
</dbReference>
<evidence type="ECO:0000256" key="1">
    <source>
        <dbReference type="ARBA" id="ARBA00010312"/>
    </source>
</evidence>
<dbReference type="EMBL" id="CP003360">
    <property type="protein sequence ID" value="AFM25936.1"/>
    <property type="molecule type" value="Genomic_DNA"/>
</dbReference>
<comment type="similarity">
    <text evidence="1">Belongs to the prokaryotic molybdopterin-containing oxidoreductase family.</text>
</comment>
<keyword evidence="7" id="KW-1185">Reference proteome</keyword>
<dbReference type="KEGG" id="dti:Desti_3278"/>
<dbReference type="InterPro" id="IPR050612">
    <property type="entry name" value="Prok_Mopterin_Oxidored"/>
</dbReference>
<dbReference type="InterPro" id="IPR006963">
    <property type="entry name" value="Mopterin_OxRdtase_4Fe-4S_dom"/>
</dbReference>
<dbReference type="STRING" id="706587.Desti_3278"/>
<dbReference type="InterPro" id="IPR006656">
    <property type="entry name" value="Mopterin_OxRdtase"/>
</dbReference>
<dbReference type="PANTHER" id="PTHR43742:SF2">
    <property type="entry name" value="ASSIMILATORY NITRATE REDUCTASE CATALYTIC SUBUNIT"/>
    <property type="match status" value="1"/>
</dbReference>
<evidence type="ECO:0000259" key="5">
    <source>
        <dbReference type="PROSITE" id="PS51669"/>
    </source>
</evidence>
<dbReference type="SUPFAM" id="SSF50692">
    <property type="entry name" value="ADC-like"/>
    <property type="match status" value="1"/>
</dbReference>
<keyword evidence="4" id="KW-0411">Iron-sulfur</keyword>
<proteinExistence type="inferred from homology"/>
<dbReference type="Pfam" id="PF01568">
    <property type="entry name" value="Molydop_binding"/>
    <property type="match status" value="1"/>
</dbReference>
<dbReference type="Gene3D" id="2.40.40.20">
    <property type="match status" value="1"/>
</dbReference>
<feature type="domain" description="4Fe-4S Mo/W bis-MGD-type" evidence="5">
    <location>
        <begin position="2"/>
        <end position="58"/>
    </location>
</feature>
<dbReference type="Gene3D" id="3.40.50.740">
    <property type="match status" value="1"/>
</dbReference>
<reference evidence="7" key="1">
    <citation type="submission" date="2012-06" db="EMBL/GenBank/DDBJ databases">
        <title>Complete sequence of chromosome of Desulfomonile tiedjei DSM 6799.</title>
        <authorList>
            <person name="Lucas S."/>
            <person name="Copeland A."/>
            <person name="Lapidus A."/>
            <person name="Glavina del Rio T."/>
            <person name="Dalin E."/>
            <person name="Tice H."/>
            <person name="Bruce D."/>
            <person name="Goodwin L."/>
            <person name="Pitluck S."/>
            <person name="Peters L."/>
            <person name="Ovchinnikova G."/>
            <person name="Zeytun A."/>
            <person name="Lu M."/>
            <person name="Kyrpides N."/>
            <person name="Mavromatis K."/>
            <person name="Ivanova N."/>
            <person name="Brettin T."/>
            <person name="Detter J.C."/>
            <person name="Han C."/>
            <person name="Larimer F."/>
            <person name="Land M."/>
            <person name="Hauser L."/>
            <person name="Markowitz V."/>
            <person name="Cheng J.-F."/>
            <person name="Hugenholtz P."/>
            <person name="Woyke T."/>
            <person name="Wu D."/>
            <person name="Spring S."/>
            <person name="Schroeder M."/>
            <person name="Brambilla E."/>
            <person name="Klenk H.-P."/>
            <person name="Eisen J.A."/>
        </authorList>
    </citation>
    <scope>NUCLEOTIDE SEQUENCE [LARGE SCALE GENOMIC DNA]</scope>
    <source>
        <strain evidence="7">ATCC 49306 / DSM 6799 / DCB-1</strain>
    </source>
</reference>
<dbReference type="PANTHER" id="PTHR43742">
    <property type="entry name" value="TRIMETHYLAMINE-N-OXIDE REDUCTASE"/>
    <property type="match status" value="1"/>
</dbReference>
<dbReference type="Pfam" id="PF04879">
    <property type="entry name" value="Molybdop_Fe4S4"/>
    <property type="match status" value="1"/>
</dbReference>
<keyword evidence="2" id="KW-0479">Metal-binding</keyword>
<keyword evidence="3" id="KW-0408">Iron</keyword>
<dbReference type="GO" id="GO:0016491">
    <property type="term" value="F:oxidoreductase activity"/>
    <property type="evidence" value="ECO:0007669"/>
    <property type="project" value="InterPro"/>
</dbReference>
<dbReference type="OrthoDB" id="9757870at2"/>
<evidence type="ECO:0000256" key="3">
    <source>
        <dbReference type="ARBA" id="ARBA00023004"/>
    </source>
</evidence>
<dbReference type="SMART" id="SM00926">
    <property type="entry name" value="Molybdop_Fe4S4"/>
    <property type="match status" value="1"/>
</dbReference>
<evidence type="ECO:0000313" key="6">
    <source>
        <dbReference type="EMBL" id="AFM25936.1"/>
    </source>
</evidence>
<sequence length="745" mass="83446">MGSWQKTTCVCCAQNCGLEVEIQDNRIVKVKPDKDNPRSEGYVCRKGLQVAHYQHHADRLKHPLKKVGAGFEEISWDQAIDEIAFKLKSVVDQHGSRALAYMGGGGQACHFEAAFGVRLLRGLGSRYHYNALGQELTGIFWGIGRTLGRQYQFMIPDDHHTDMLVAIGWNGWMSHQIPQARRHLKRISEDPDKLLVVIDPRKSETAERADIHLALRPGTDALMTRAMISIILEEGWHNADYIAKHVAGFDEIRPWFEGFDAKAALKVCELDFEEVREFCRLFATRKSSLHPDLGVYMNRHSTLVTYLQILLLAICGRIGVPGGNVLPGSLMPLGAHSDERDPKTWRTVETGFPAIMGVFPPNVMPEEILSDKAERLRAVIVSGSNPLRSYADTTAYENAFKELDLLVTIEVAMTETAVLSHYVLPARSAYEKWDAAFFSWNYPEIFFQMRRPVVEPRGAQLEESEIFVRLADKLGLLPDIPESLYEAAGKDRLQFGMALMQYAASEPKAQKVLPFILAKTLGKEMGSMNLAALWGLLQTAPKSFREQATRAGFNPGMTMGEEIFKAILDHPEGLWIGKCDVDNGLEAVRTEHGKIELYVPEMADWVQSIDPQTEEKALQPLPDYPFILVGGRHFDHNANTIMRDPAWNEGKQVCTLLIHPSDAEKIGVRDGDMVRVTTQAGYEEIAAEVTDKARAGQVVMPHGFGLVFNGQTYGANVNRLAHRAHRDRLAATPLHKYIACRVEKI</sequence>
<dbReference type="PATRIC" id="fig|706587.4.peg.3737"/>
<evidence type="ECO:0000256" key="4">
    <source>
        <dbReference type="ARBA" id="ARBA00023014"/>
    </source>
</evidence>
<evidence type="ECO:0000256" key="2">
    <source>
        <dbReference type="ARBA" id="ARBA00022723"/>
    </source>
</evidence>
<dbReference type="GO" id="GO:0046872">
    <property type="term" value="F:metal ion binding"/>
    <property type="evidence" value="ECO:0007669"/>
    <property type="project" value="UniProtKB-KW"/>
</dbReference>
<dbReference type="AlphaFoldDB" id="I4C8P5"/>
<dbReference type="GO" id="GO:0043546">
    <property type="term" value="F:molybdopterin cofactor binding"/>
    <property type="evidence" value="ECO:0007669"/>
    <property type="project" value="InterPro"/>
</dbReference>
<protein>
    <submittedName>
        <fullName evidence="6">Anaerobic dehydrogenase, typically selenocysteine-containing</fullName>
    </submittedName>
</protein>
<evidence type="ECO:0000313" key="7">
    <source>
        <dbReference type="Proteomes" id="UP000006055"/>
    </source>
</evidence>
<dbReference type="RefSeq" id="WP_014811070.1">
    <property type="nucleotide sequence ID" value="NC_018025.1"/>
</dbReference>
<dbReference type="Pfam" id="PF00384">
    <property type="entry name" value="Molybdopterin"/>
    <property type="match status" value="1"/>
</dbReference>
<dbReference type="GO" id="GO:0051536">
    <property type="term" value="F:iron-sulfur cluster binding"/>
    <property type="evidence" value="ECO:0007669"/>
    <property type="project" value="UniProtKB-KW"/>
</dbReference>
<accession>I4C8P5</accession>
<dbReference type="Gene3D" id="3.40.228.10">
    <property type="entry name" value="Dimethylsulfoxide Reductase, domain 2"/>
    <property type="match status" value="1"/>
</dbReference>
<name>I4C8P5_DESTA</name>
<organism evidence="6 7">
    <name type="scientific">Desulfomonile tiedjei (strain ATCC 49306 / DSM 6799 / DCB-1)</name>
    <dbReference type="NCBI Taxonomy" id="706587"/>
    <lineage>
        <taxon>Bacteria</taxon>
        <taxon>Pseudomonadati</taxon>
        <taxon>Thermodesulfobacteriota</taxon>
        <taxon>Desulfomonilia</taxon>
        <taxon>Desulfomonilales</taxon>
        <taxon>Desulfomonilaceae</taxon>
        <taxon>Desulfomonile</taxon>
    </lineage>
</organism>
<dbReference type="eggNOG" id="COG0243">
    <property type="taxonomic scope" value="Bacteria"/>
</dbReference>